<dbReference type="Pfam" id="PF11103">
    <property type="entry name" value="DUF2887"/>
    <property type="match status" value="1"/>
</dbReference>
<dbReference type="PANTHER" id="PTHR35586">
    <property type="entry name" value="SLL1691 PROTEIN"/>
    <property type="match status" value="1"/>
</dbReference>
<dbReference type="AlphaFoldDB" id="B7KBB0"/>
<name>B7KBB0_GLOC7</name>
<reference evidence="2" key="1">
    <citation type="journal article" date="2011" name="MBio">
        <title>Novel metabolic attributes of the genus Cyanothece, comprising a group of unicellular nitrogen-fixing Cyanobacteria.</title>
        <authorList>
            <person name="Bandyopadhyay A."/>
            <person name="Elvitigala T."/>
            <person name="Welsh E."/>
            <person name="Stockel J."/>
            <person name="Liberton M."/>
            <person name="Min H."/>
            <person name="Sherman L.A."/>
            <person name="Pakrasi H.B."/>
        </authorList>
    </citation>
    <scope>NUCLEOTIDE SEQUENCE [LARGE SCALE GENOMIC DNA]</scope>
    <source>
        <strain evidence="2">PCC 7424</strain>
    </source>
</reference>
<dbReference type="PANTHER" id="PTHR35586:SF2">
    <property type="entry name" value="SLL1542 PROTEIN"/>
    <property type="match status" value="1"/>
</dbReference>
<gene>
    <name evidence="1" type="ordered locus">PCC7424_3064</name>
</gene>
<dbReference type="OrthoDB" id="468313at2"/>
<dbReference type="STRING" id="65393.PCC7424_3064"/>
<dbReference type="EMBL" id="CP001291">
    <property type="protein sequence ID" value="ACK71466.1"/>
    <property type="molecule type" value="Genomic_DNA"/>
</dbReference>
<sequence length="275" mass="31723">MKTDTIFYRLFQSFPGIFFELLNYAPTEAENYQFSSVEIKQLAFRLDGVFLPSETAPDKPIYFAEVQFQSDGNFYSRFFAQIFLYLDKSPLSNDWRGAVIYPTRQVESRQIQRYQELLTSGRVRRIYLDELGEINQLSLELATVKLVTVESENAISIGRQLVERSRQQILDDNQLKEILQLIETILIYKLPKSSRQEIEAMFSLSDLKQTKVYQEALEEGREEGLQEGELRGRQKAKLESVPRLLALGLSVEQVASALDLTIEQVRQVASNQSQD</sequence>
<evidence type="ECO:0008006" key="3">
    <source>
        <dbReference type="Google" id="ProtNLM"/>
    </source>
</evidence>
<keyword evidence="2" id="KW-1185">Reference proteome</keyword>
<dbReference type="RefSeq" id="WP_015955063.1">
    <property type="nucleotide sequence ID" value="NC_011729.1"/>
</dbReference>
<proteinExistence type="predicted"/>
<dbReference type="NCBIfam" id="TIGR01784">
    <property type="entry name" value="T_den_put_tspse"/>
    <property type="match status" value="1"/>
</dbReference>
<dbReference type="InterPro" id="IPR010106">
    <property type="entry name" value="RpnA"/>
</dbReference>
<dbReference type="InterPro" id="IPR022573">
    <property type="entry name" value="DUF2887"/>
</dbReference>
<evidence type="ECO:0000313" key="1">
    <source>
        <dbReference type="EMBL" id="ACK71466.1"/>
    </source>
</evidence>
<dbReference type="HOGENOM" id="CLU_069065_0_0_3"/>
<evidence type="ECO:0000313" key="2">
    <source>
        <dbReference type="Proteomes" id="UP000002384"/>
    </source>
</evidence>
<dbReference type="KEGG" id="cyc:PCC7424_3064"/>
<protein>
    <recommendedName>
        <fullName evidence="3">Rpn family recombination-promoting nuclease/putative transposase</fullName>
    </recommendedName>
</protein>
<dbReference type="eggNOG" id="COG5464">
    <property type="taxonomic scope" value="Bacteria"/>
</dbReference>
<dbReference type="Proteomes" id="UP000002384">
    <property type="component" value="Chromosome"/>
</dbReference>
<accession>B7KBB0</accession>
<organism evidence="1 2">
    <name type="scientific">Gloeothece citriformis (strain PCC 7424)</name>
    <name type="common">Cyanothece sp. (strain PCC 7424)</name>
    <dbReference type="NCBI Taxonomy" id="65393"/>
    <lineage>
        <taxon>Bacteria</taxon>
        <taxon>Bacillati</taxon>
        <taxon>Cyanobacteriota</taxon>
        <taxon>Cyanophyceae</taxon>
        <taxon>Oscillatoriophycideae</taxon>
        <taxon>Chroococcales</taxon>
        <taxon>Aphanothecaceae</taxon>
        <taxon>Gloeothece</taxon>
        <taxon>Gloeothece citriformis</taxon>
    </lineage>
</organism>